<dbReference type="AlphaFoldDB" id="J9G888"/>
<accession>J9G888</accession>
<gene>
    <name evidence="1" type="ORF">EVA_13890</name>
</gene>
<sequence>MMSRIGRSDYSRDRILAEESLLNLMARAGVDVSWVDNQSGCKGVCQGVPSSRPAITEKDCPEGAALIRPLLRVCARNSESPIRNERPFSFYIWRALTGRATTRILRRR</sequence>
<evidence type="ECO:0000313" key="1">
    <source>
        <dbReference type="EMBL" id="EJW98002.1"/>
    </source>
</evidence>
<proteinExistence type="predicted"/>
<reference evidence="1" key="1">
    <citation type="journal article" date="2012" name="PLoS ONE">
        <title>Gene sets for utilization of primary and secondary nutrition supplies in the distal gut of endangered iberian lynx.</title>
        <authorList>
            <person name="Alcaide M."/>
            <person name="Messina E."/>
            <person name="Richter M."/>
            <person name="Bargiela R."/>
            <person name="Peplies J."/>
            <person name="Huws S.A."/>
            <person name="Newbold C.J."/>
            <person name="Golyshin P.N."/>
            <person name="Simon M.A."/>
            <person name="Lopez G."/>
            <person name="Yakimov M.M."/>
            <person name="Ferrer M."/>
        </authorList>
    </citation>
    <scope>NUCLEOTIDE SEQUENCE</scope>
</reference>
<organism evidence="1">
    <name type="scientific">gut metagenome</name>
    <dbReference type="NCBI Taxonomy" id="749906"/>
    <lineage>
        <taxon>unclassified sequences</taxon>
        <taxon>metagenomes</taxon>
        <taxon>organismal metagenomes</taxon>
    </lineage>
</organism>
<comment type="caution">
    <text evidence="1">The sequence shown here is derived from an EMBL/GenBank/DDBJ whole genome shotgun (WGS) entry which is preliminary data.</text>
</comment>
<name>J9G888_9ZZZZ</name>
<protein>
    <submittedName>
        <fullName evidence="1">Uncharacterized protein</fullName>
    </submittedName>
</protein>
<dbReference type="EMBL" id="AMCI01004478">
    <property type="protein sequence ID" value="EJW98002.1"/>
    <property type="molecule type" value="Genomic_DNA"/>
</dbReference>